<sequence length="192" mass="20810">MKCFERIVLKHIKDIIPAGLDQYQFAYRENRSTEDAVSIALHTALTHLQLPNTYMRDDAICGLQFSLQHSDPGQADAEAPQPGTALIAVPIGSETSSPTGLRCGENGTGDCGKSSSRPGLNIRWPDAEEGPARHIAADPTHPGKWTVRTASIWKSKTPPANSPAAPERGDDDYEARKRGEECKTSDRESGDS</sequence>
<evidence type="ECO:0000313" key="2">
    <source>
        <dbReference type="Proteomes" id="UP000831701"/>
    </source>
</evidence>
<reference evidence="1" key="1">
    <citation type="submission" date="2022-04" db="EMBL/GenBank/DDBJ databases">
        <title>Jade perch genome.</title>
        <authorList>
            <person name="Chao B."/>
        </authorList>
    </citation>
    <scope>NUCLEOTIDE SEQUENCE</scope>
    <source>
        <strain evidence="1">CB-2022</strain>
    </source>
</reference>
<protein>
    <submittedName>
        <fullName evidence="1">Uncharacterized protein</fullName>
    </submittedName>
</protein>
<proteinExistence type="predicted"/>
<keyword evidence="2" id="KW-1185">Reference proteome</keyword>
<comment type="caution">
    <text evidence="1">The sequence shown here is derived from an EMBL/GenBank/DDBJ whole genome shotgun (WGS) entry which is preliminary data.</text>
</comment>
<organism evidence="1 2">
    <name type="scientific">Scortum barcoo</name>
    <name type="common">barcoo grunter</name>
    <dbReference type="NCBI Taxonomy" id="214431"/>
    <lineage>
        <taxon>Eukaryota</taxon>
        <taxon>Metazoa</taxon>
        <taxon>Chordata</taxon>
        <taxon>Craniata</taxon>
        <taxon>Vertebrata</taxon>
        <taxon>Euteleostomi</taxon>
        <taxon>Actinopterygii</taxon>
        <taxon>Neopterygii</taxon>
        <taxon>Teleostei</taxon>
        <taxon>Neoteleostei</taxon>
        <taxon>Acanthomorphata</taxon>
        <taxon>Eupercaria</taxon>
        <taxon>Centrarchiformes</taxon>
        <taxon>Terapontoidei</taxon>
        <taxon>Terapontidae</taxon>
        <taxon>Scortum</taxon>
    </lineage>
</organism>
<name>A0ACB8X6R5_9TELE</name>
<evidence type="ECO:0000313" key="1">
    <source>
        <dbReference type="EMBL" id="KAI3375429.1"/>
    </source>
</evidence>
<accession>A0ACB8X6R5</accession>
<dbReference type="EMBL" id="CM041533">
    <property type="protein sequence ID" value="KAI3375429.1"/>
    <property type="molecule type" value="Genomic_DNA"/>
</dbReference>
<dbReference type="Proteomes" id="UP000831701">
    <property type="component" value="Chromosome 3"/>
</dbReference>
<gene>
    <name evidence="1" type="ORF">L3Q82_021915</name>
</gene>